<proteinExistence type="predicted"/>
<dbReference type="CDD" id="cd04301">
    <property type="entry name" value="NAT_SF"/>
    <property type="match status" value="1"/>
</dbReference>
<evidence type="ECO:0000259" key="3">
    <source>
        <dbReference type="PROSITE" id="PS51186"/>
    </source>
</evidence>
<feature type="domain" description="N-acetyltransferase" evidence="3">
    <location>
        <begin position="9"/>
        <end position="184"/>
    </location>
</feature>
<dbReference type="RefSeq" id="WP_212684101.1">
    <property type="nucleotide sequence ID" value="NZ_JAGSPM010000005.1"/>
</dbReference>
<dbReference type="Pfam" id="PF00583">
    <property type="entry name" value="Acetyltransf_1"/>
    <property type="match status" value="1"/>
</dbReference>
<dbReference type="PANTHER" id="PTHR43877">
    <property type="entry name" value="AMINOALKYLPHOSPHONATE N-ACETYLTRANSFERASE-RELATED-RELATED"/>
    <property type="match status" value="1"/>
</dbReference>
<dbReference type="GO" id="GO:0016747">
    <property type="term" value="F:acyltransferase activity, transferring groups other than amino-acyl groups"/>
    <property type="evidence" value="ECO:0007669"/>
    <property type="project" value="InterPro"/>
</dbReference>
<dbReference type="SUPFAM" id="SSF55729">
    <property type="entry name" value="Acyl-CoA N-acyltransferases (Nat)"/>
    <property type="match status" value="1"/>
</dbReference>
<dbReference type="Gene3D" id="3.40.630.30">
    <property type="match status" value="1"/>
</dbReference>
<keyword evidence="2" id="KW-0012">Acyltransferase</keyword>
<comment type="caution">
    <text evidence="4">The sequence shown here is derived from an EMBL/GenBank/DDBJ whole genome shotgun (WGS) entry which is preliminary data.</text>
</comment>
<dbReference type="EMBL" id="JAGSPM010000005">
    <property type="protein sequence ID" value="MBR7746788.1"/>
    <property type="molecule type" value="Genomic_DNA"/>
</dbReference>
<dbReference type="InterPro" id="IPR050832">
    <property type="entry name" value="Bact_Acetyltransf"/>
</dbReference>
<dbReference type="InterPro" id="IPR000182">
    <property type="entry name" value="GNAT_dom"/>
</dbReference>
<gene>
    <name evidence="4" type="ORF">KDM92_09370</name>
</gene>
<protein>
    <submittedName>
        <fullName evidence="4">GNAT family N-acetyltransferase</fullName>
    </submittedName>
</protein>
<dbReference type="AlphaFoldDB" id="A0A941DDK6"/>
<evidence type="ECO:0000256" key="1">
    <source>
        <dbReference type="ARBA" id="ARBA00022679"/>
    </source>
</evidence>
<dbReference type="Proteomes" id="UP000680158">
    <property type="component" value="Unassembled WGS sequence"/>
</dbReference>
<evidence type="ECO:0000256" key="2">
    <source>
        <dbReference type="ARBA" id="ARBA00023315"/>
    </source>
</evidence>
<name>A0A941DDK6_9BURK</name>
<dbReference type="PROSITE" id="PS51186">
    <property type="entry name" value="GNAT"/>
    <property type="match status" value="1"/>
</dbReference>
<evidence type="ECO:0000313" key="5">
    <source>
        <dbReference type="Proteomes" id="UP000680158"/>
    </source>
</evidence>
<evidence type="ECO:0000313" key="4">
    <source>
        <dbReference type="EMBL" id="MBR7746788.1"/>
    </source>
</evidence>
<accession>A0A941DDK6</accession>
<keyword evidence="5" id="KW-1185">Reference proteome</keyword>
<reference evidence="4 5" key="1">
    <citation type="submission" date="2021-04" db="EMBL/GenBank/DDBJ databases">
        <title>novel species isolated from subtropical streams in China.</title>
        <authorList>
            <person name="Lu H."/>
        </authorList>
    </citation>
    <scope>NUCLEOTIDE SEQUENCE [LARGE SCALE GENOMIC DNA]</scope>
    <source>
        <strain evidence="4 5">BYS107W</strain>
    </source>
</reference>
<sequence length="184" mass="20339">MVSANNTQLIVRTSTLDEIPQLNQLIVESARVLSRGFYTEQETESAIKYVFGVDSALVKDGSYFTAILDGELVGCGGWSRRRTLYGGDQRPMGADEYLDPAHDPARIRAFFISPKAARRGVGRAVFEACKQAALKQGFTSLELMATLPGVPFYEVLGFQKLEDVADVLPDGVTIRFERMRLQIA</sequence>
<dbReference type="PANTHER" id="PTHR43877:SF1">
    <property type="entry name" value="ACETYLTRANSFERASE"/>
    <property type="match status" value="1"/>
</dbReference>
<dbReference type="InterPro" id="IPR016181">
    <property type="entry name" value="Acyl_CoA_acyltransferase"/>
</dbReference>
<organism evidence="4 5">
    <name type="scientific">Undibacterium baiyunense</name>
    <dbReference type="NCBI Taxonomy" id="2828731"/>
    <lineage>
        <taxon>Bacteria</taxon>
        <taxon>Pseudomonadati</taxon>
        <taxon>Pseudomonadota</taxon>
        <taxon>Betaproteobacteria</taxon>
        <taxon>Burkholderiales</taxon>
        <taxon>Oxalobacteraceae</taxon>
        <taxon>Undibacterium</taxon>
    </lineage>
</organism>
<keyword evidence="1" id="KW-0808">Transferase</keyword>